<dbReference type="InterPro" id="IPR053737">
    <property type="entry name" value="Type_II_TA_Toxin"/>
</dbReference>
<sequence length="119" mass="13593">MSSRSTPNTPAGVQNRGDIESAVTSIEEVSFDSEPETIHEKAYHLLVANLPFVSANKRTVLNVTVVFYFPNEYRFEYDNEERTMLKGFGTDEAAIDEKDTTEYLRSHTEKLDLARKIEE</sequence>
<evidence type="ECO:0008006" key="3">
    <source>
        <dbReference type="Google" id="ProtNLM"/>
    </source>
</evidence>
<dbReference type="Proteomes" id="UP001596333">
    <property type="component" value="Unassembled WGS sequence"/>
</dbReference>
<proteinExistence type="predicted"/>
<dbReference type="RefSeq" id="WP_379765561.1">
    <property type="nucleotide sequence ID" value="NZ_JBHSXI010000004.1"/>
</dbReference>
<keyword evidence="2" id="KW-1185">Reference proteome</keyword>
<dbReference type="AlphaFoldDB" id="A0ABD5UNN8"/>
<dbReference type="EMBL" id="JBHSXI010000004">
    <property type="protein sequence ID" value="MFC6888491.1"/>
    <property type="molecule type" value="Genomic_DNA"/>
</dbReference>
<gene>
    <name evidence="1" type="ORF">ACFQEY_05460</name>
</gene>
<protein>
    <recommendedName>
        <fullName evidence="3">Fido domain-containing protein</fullName>
    </recommendedName>
</protein>
<reference evidence="1 2" key="1">
    <citation type="journal article" date="2019" name="Int. J. Syst. Evol. Microbiol.">
        <title>The Global Catalogue of Microorganisms (GCM) 10K type strain sequencing project: providing services to taxonomists for standard genome sequencing and annotation.</title>
        <authorList>
            <consortium name="The Broad Institute Genomics Platform"/>
            <consortium name="The Broad Institute Genome Sequencing Center for Infectious Disease"/>
            <person name="Wu L."/>
            <person name="Ma J."/>
        </authorList>
    </citation>
    <scope>NUCLEOTIDE SEQUENCE [LARGE SCALE GENOMIC DNA]</scope>
    <source>
        <strain evidence="1 2">Y73</strain>
    </source>
</reference>
<name>A0ABD5UNN8_9EURY</name>
<comment type="caution">
    <text evidence="1">The sequence shown here is derived from an EMBL/GenBank/DDBJ whole genome shotgun (WGS) entry which is preliminary data.</text>
</comment>
<evidence type="ECO:0000313" key="2">
    <source>
        <dbReference type="Proteomes" id="UP001596333"/>
    </source>
</evidence>
<dbReference type="Gene3D" id="1.20.120.1870">
    <property type="entry name" value="Fic/DOC protein, Fido domain"/>
    <property type="match status" value="1"/>
</dbReference>
<evidence type="ECO:0000313" key="1">
    <source>
        <dbReference type="EMBL" id="MFC6888491.1"/>
    </source>
</evidence>
<accession>A0ABD5UNN8</accession>
<organism evidence="1 2">
    <name type="scientific">Halorubrum trueperi</name>
    <dbReference type="NCBI Taxonomy" id="2004704"/>
    <lineage>
        <taxon>Archaea</taxon>
        <taxon>Methanobacteriati</taxon>
        <taxon>Methanobacteriota</taxon>
        <taxon>Stenosarchaea group</taxon>
        <taxon>Halobacteria</taxon>
        <taxon>Halobacteriales</taxon>
        <taxon>Haloferacaceae</taxon>
        <taxon>Halorubrum</taxon>
    </lineage>
</organism>